<gene>
    <name evidence="1" type="ORF">GCM10023147_45560</name>
</gene>
<dbReference type="Proteomes" id="UP001500635">
    <property type="component" value="Unassembled WGS sequence"/>
</dbReference>
<organism evidence="1 2">
    <name type="scientific">Tsukamurella soli</name>
    <dbReference type="NCBI Taxonomy" id="644556"/>
    <lineage>
        <taxon>Bacteria</taxon>
        <taxon>Bacillati</taxon>
        <taxon>Actinomycetota</taxon>
        <taxon>Actinomycetes</taxon>
        <taxon>Mycobacteriales</taxon>
        <taxon>Tsukamurellaceae</taxon>
        <taxon>Tsukamurella</taxon>
    </lineage>
</organism>
<keyword evidence="2" id="KW-1185">Reference proteome</keyword>
<sequence length="258" mass="28638">MPKRIEFSSATVQTVARKAMYVCSNPDCLRLTGFTTSRGKPRAIAQAAHIRSASRGGPRCDDPVELPDGTTVARGDEANAVWLCSACHIRVDADPEGYPSENLVAWKRAHEERMSGLVGMDLETSLLHLGSARRGHDVARDLLQWLDGHRFMMDIYRHEQPSHVRLALDSLRAKLTDLLSSAPGGSTTLTRALTDTQRLVIAFFAALQDVHIDQIRVTSGDPEFERFVRALTVLRRGIGRAVRPLAEEENLRFAWLDG</sequence>
<protein>
    <recommendedName>
        <fullName evidence="3">HNH endonuclease</fullName>
    </recommendedName>
</protein>
<evidence type="ECO:0000313" key="1">
    <source>
        <dbReference type="EMBL" id="GAA4403741.1"/>
    </source>
</evidence>
<accession>A0ABP8KBN6</accession>
<dbReference type="RefSeq" id="WP_345000476.1">
    <property type="nucleotide sequence ID" value="NZ_BAABFR010000112.1"/>
</dbReference>
<evidence type="ECO:0000313" key="2">
    <source>
        <dbReference type="Proteomes" id="UP001500635"/>
    </source>
</evidence>
<evidence type="ECO:0008006" key="3">
    <source>
        <dbReference type="Google" id="ProtNLM"/>
    </source>
</evidence>
<dbReference type="EMBL" id="BAABFR010000112">
    <property type="protein sequence ID" value="GAA4403741.1"/>
    <property type="molecule type" value="Genomic_DNA"/>
</dbReference>
<proteinExistence type="predicted"/>
<reference evidence="2" key="1">
    <citation type="journal article" date="2019" name="Int. J. Syst. Evol. Microbiol.">
        <title>The Global Catalogue of Microorganisms (GCM) 10K type strain sequencing project: providing services to taxonomists for standard genome sequencing and annotation.</title>
        <authorList>
            <consortium name="The Broad Institute Genomics Platform"/>
            <consortium name="The Broad Institute Genome Sequencing Center for Infectious Disease"/>
            <person name="Wu L."/>
            <person name="Ma J."/>
        </authorList>
    </citation>
    <scope>NUCLEOTIDE SEQUENCE [LARGE SCALE GENOMIC DNA]</scope>
    <source>
        <strain evidence="2">JCM 17688</strain>
    </source>
</reference>
<name>A0ABP8KBN6_9ACTN</name>
<comment type="caution">
    <text evidence="1">The sequence shown here is derived from an EMBL/GenBank/DDBJ whole genome shotgun (WGS) entry which is preliminary data.</text>
</comment>